<evidence type="ECO:0000313" key="8">
    <source>
        <dbReference type="Proteomes" id="UP000002320"/>
    </source>
</evidence>
<dbReference type="PROSITE" id="PS00284">
    <property type="entry name" value="SERPIN"/>
    <property type="match status" value="1"/>
</dbReference>
<keyword evidence="3" id="KW-0722">Serine protease inhibitor</keyword>
<dbReference type="Proteomes" id="UP000002320">
    <property type="component" value="Unassembled WGS sequence"/>
</dbReference>
<dbReference type="InterPro" id="IPR042178">
    <property type="entry name" value="Serpin_sf_1"/>
</dbReference>
<proteinExistence type="inferred from homology"/>
<evidence type="ECO:0000313" key="6">
    <source>
        <dbReference type="EMBL" id="EDS39795.1"/>
    </source>
</evidence>
<evidence type="ECO:0000313" key="7">
    <source>
        <dbReference type="EnsemblMetazoa" id="CPIJ003614-PA"/>
    </source>
</evidence>
<name>B0W998_CULQU</name>
<dbReference type="InterPro" id="IPR023796">
    <property type="entry name" value="Serpin_dom"/>
</dbReference>
<dbReference type="InterPro" id="IPR023795">
    <property type="entry name" value="Serpin_CS"/>
</dbReference>
<dbReference type="GO" id="GO:0004867">
    <property type="term" value="F:serine-type endopeptidase inhibitor activity"/>
    <property type="evidence" value="ECO:0007669"/>
    <property type="project" value="UniProtKB-KW"/>
</dbReference>
<evidence type="ECO:0000256" key="3">
    <source>
        <dbReference type="ARBA" id="ARBA00022900"/>
    </source>
</evidence>
<dbReference type="EnsemblMetazoa" id="CPIJ003614-RA">
    <property type="protein sequence ID" value="CPIJ003614-PA"/>
    <property type="gene ID" value="CPIJ003614"/>
</dbReference>
<dbReference type="EMBL" id="DS231862">
    <property type="protein sequence ID" value="EDS39795.1"/>
    <property type="molecule type" value="Genomic_DNA"/>
</dbReference>
<accession>B0W998</accession>
<dbReference type="InterPro" id="IPR042185">
    <property type="entry name" value="Serpin_sf_2"/>
</dbReference>
<reference evidence="7" key="2">
    <citation type="submission" date="2021-02" db="UniProtKB">
        <authorList>
            <consortium name="EnsemblMetazoa"/>
        </authorList>
    </citation>
    <scope>IDENTIFICATION</scope>
    <source>
        <strain evidence="7">JHB</strain>
    </source>
</reference>
<reference evidence="6" key="1">
    <citation type="submission" date="2007-03" db="EMBL/GenBank/DDBJ databases">
        <title>Annotation of Culex pipiens quinquefasciatus.</title>
        <authorList>
            <consortium name="The Broad Institute Genome Sequencing Platform"/>
            <person name="Atkinson P.W."/>
            <person name="Hemingway J."/>
            <person name="Christensen B.M."/>
            <person name="Higgs S."/>
            <person name="Kodira C."/>
            <person name="Hannick L."/>
            <person name="Megy K."/>
            <person name="O'Leary S."/>
            <person name="Pearson M."/>
            <person name="Haas B.J."/>
            <person name="Mauceli E."/>
            <person name="Wortman J.R."/>
            <person name="Lee N.H."/>
            <person name="Guigo R."/>
            <person name="Stanke M."/>
            <person name="Alvarado L."/>
            <person name="Amedeo P."/>
            <person name="Antoine C.H."/>
            <person name="Arensburger P."/>
            <person name="Bidwell S.L."/>
            <person name="Crawford M."/>
            <person name="Camaro F."/>
            <person name="Devon K."/>
            <person name="Engels R."/>
            <person name="Hammond M."/>
            <person name="Howarth C."/>
            <person name="Koehrsen M."/>
            <person name="Lawson D."/>
            <person name="Montgomery P."/>
            <person name="Nene V."/>
            <person name="Nusbaum C."/>
            <person name="Puiu D."/>
            <person name="Romero-Severson J."/>
            <person name="Severson D.W."/>
            <person name="Shumway M."/>
            <person name="Sisk P."/>
            <person name="Stolte C."/>
            <person name="Zeng Q."/>
            <person name="Eisenstadt E."/>
            <person name="Fraser-Liggett C."/>
            <person name="Strausberg R."/>
            <person name="Galagan J."/>
            <person name="Birren B."/>
            <person name="Collins F.H."/>
        </authorList>
    </citation>
    <scope>NUCLEOTIDE SEQUENCE [LARGE SCALE GENOMIC DNA]</scope>
    <source>
        <strain evidence="6">JHB</strain>
    </source>
</reference>
<dbReference type="PANTHER" id="PTHR11461:SF211">
    <property type="entry name" value="GH10112P-RELATED"/>
    <property type="match status" value="1"/>
</dbReference>
<dbReference type="VEuPathDB" id="VectorBase:CPIJ003614"/>
<evidence type="ECO:0000256" key="1">
    <source>
        <dbReference type="ARBA" id="ARBA00009500"/>
    </source>
</evidence>
<dbReference type="eggNOG" id="KOG2392">
    <property type="taxonomic scope" value="Eukaryota"/>
</dbReference>
<keyword evidence="2" id="KW-0646">Protease inhibitor</keyword>
<comment type="similarity">
    <text evidence="1 4">Belongs to the serpin family.</text>
</comment>
<dbReference type="HOGENOM" id="CLU_023330_0_1_1"/>
<dbReference type="PANTHER" id="PTHR11461">
    <property type="entry name" value="SERINE PROTEASE INHIBITOR, SERPIN"/>
    <property type="match status" value="1"/>
</dbReference>
<dbReference type="GO" id="GO:0005615">
    <property type="term" value="C:extracellular space"/>
    <property type="evidence" value="ECO:0007669"/>
    <property type="project" value="InterPro"/>
</dbReference>
<dbReference type="SMART" id="SM00093">
    <property type="entry name" value="SERPIN"/>
    <property type="match status" value="1"/>
</dbReference>
<dbReference type="Pfam" id="PF00079">
    <property type="entry name" value="Serpin"/>
    <property type="match status" value="1"/>
</dbReference>
<sequence>MKCPGFEASVNSNHDVNLYSSSNQFTFEFFKTVYSPQQNVVVSPLAMFLILSMVYHVANEKASAELQQLLHLPEDKQEVMLHLSHFFDQSRSNADGYRVSNVIFSKLTLNPAFYLPLEKRCGTERVNLTNVDVVALANKWSLNKTADMFSIVSPATINLMTMMDIVMLNVISLNASWNTMFTPSDQHTFYFLDGEQDVEFMEVDFEGNYTSQINYWTVEIPYEQSSNLSMIVIIPKDNANIAQLVNSFTLNDYQTIDMKQERKQISLEMPKFSAKNELNLLEILMQSGVKEIFEDGRFAFGLTGKLRVVQFVQSAVIDVDETGTFAAAITIFGAIPFSADGGGDNIMRVRVNRPFMYLIRNVISKEIVFIGHYSMLGGEKCNEETV</sequence>
<protein>
    <submittedName>
        <fullName evidence="6">Endopin-1</fullName>
    </submittedName>
</protein>
<evidence type="ECO:0000256" key="4">
    <source>
        <dbReference type="RuleBase" id="RU000411"/>
    </source>
</evidence>
<dbReference type="KEGG" id="cqu:CpipJ_CPIJ003614"/>
<organism>
    <name type="scientific">Culex quinquefasciatus</name>
    <name type="common">Southern house mosquito</name>
    <name type="synonym">Culex pungens</name>
    <dbReference type="NCBI Taxonomy" id="7176"/>
    <lineage>
        <taxon>Eukaryota</taxon>
        <taxon>Metazoa</taxon>
        <taxon>Ecdysozoa</taxon>
        <taxon>Arthropoda</taxon>
        <taxon>Hexapoda</taxon>
        <taxon>Insecta</taxon>
        <taxon>Pterygota</taxon>
        <taxon>Neoptera</taxon>
        <taxon>Endopterygota</taxon>
        <taxon>Diptera</taxon>
        <taxon>Nematocera</taxon>
        <taxon>Culicoidea</taxon>
        <taxon>Culicidae</taxon>
        <taxon>Culicinae</taxon>
        <taxon>Culicini</taxon>
        <taxon>Culex</taxon>
        <taxon>Culex</taxon>
    </lineage>
</organism>
<dbReference type="STRING" id="7176.B0W998"/>
<dbReference type="InterPro" id="IPR036186">
    <property type="entry name" value="Serpin_sf"/>
</dbReference>
<dbReference type="SUPFAM" id="SSF56574">
    <property type="entry name" value="Serpins"/>
    <property type="match status" value="1"/>
</dbReference>
<keyword evidence="8" id="KW-1185">Reference proteome</keyword>
<gene>
    <name evidence="7" type="primary">6035042</name>
    <name evidence="6" type="ORF">CpipJ_CPIJ003614</name>
</gene>
<dbReference type="VEuPathDB" id="VectorBase:CQUJHB008185"/>
<dbReference type="Gene3D" id="2.30.39.10">
    <property type="entry name" value="Alpha-1-antitrypsin, domain 1"/>
    <property type="match status" value="1"/>
</dbReference>
<dbReference type="Gene3D" id="3.30.497.10">
    <property type="entry name" value="Antithrombin, subunit I, domain 2"/>
    <property type="match status" value="1"/>
</dbReference>
<evidence type="ECO:0000259" key="5">
    <source>
        <dbReference type="SMART" id="SM00093"/>
    </source>
</evidence>
<dbReference type="AlphaFoldDB" id="B0W998"/>
<feature type="domain" description="Serpin" evidence="5">
    <location>
        <begin position="27"/>
        <end position="376"/>
    </location>
</feature>
<dbReference type="InterPro" id="IPR000215">
    <property type="entry name" value="Serpin_fam"/>
</dbReference>
<evidence type="ECO:0000256" key="2">
    <source>
        <dbReference type="ARBA" id="ARBA00022690"/>
    </source>
</evidence>
<dbReference type="InParanoid" id="B0W998"/>